<feature type="transmembrane region" description="Helical" evidence="7">
    <location>
        <begin position="263"/>
        <end position="284"/>
    </location>
</feature>
<dbReference type="PANTHER" id="PTHR23513:SF6">
    <property type="entry name" value="MAJOR FACILITATOR SUPERFAMILY ASSOCIATED DOMAIN-CONTAINING PROTEIN"/>
    <property type="match status" value="1"/>
</dbReference>
<dbReference type="Pfam" id="PF07690">
    <property type="entry name" value="MFS_1"/>
    <property type="match status" value="1"/>
</dbReference>
<dbReference type="STRING" id="1423759.FC92_GL001523"/>
<keyword evidence="5 7" id="KW-1133">Transmembrane helix</keyword>
<dbReference type="Gene3D" id="1.20.1250.20">
    <property type="entry name" value="MFS general substrate transporter like domains"/>
    <property type="match status" value="1"/>
</dbReference>
<comment type="caution">
    <text evidence="9">The sequence shown here is derived from an EMBL/GenBank/DDBJ whole genome shotgun (WGS) entry which is preliminary data.</text>
</comment>
<dbReference type="InterPro" id="IPR020846">
    <property type="entry name" value="MFS_dom"/>
</dbReference>
<keyword evidence="3" id="KW-1003">Cell membrane</keyword>
<dbReference type="SUPFAM" id="SSF103473">
    <property type="entry name" value="MFS general substrate transporter"/>
    <property type="match status" value="1"/>
</dbReference>
<feature type="transmembrane region" description="Helical" evidence="7">
    <location>
        <begin position="72"/>
        <end position="93"/>
    </location>
</feature>
<evidence type="ECO:0000259" key="8">
    <source>
        <dbReference type="PROSITE" id="PS50850"/>
    </source>
</evidence>
<feature type="transmembrane region" description="Helical" evidence="7">
    <location>
        <begin position="351"/>
        <end position="380"/>
    </location>
</feature>
<feature type="transmembrane region" description="Helical" evidence="7">
    <location>
        <begin position="296"/>
        <end position="315"/>
    </location>
</feature>
<evidence type="ECO:0000256" key="2">
    <source>
        <dbReference type="ARBA" id="ARBA00022448"/>
    </source>
</evidence>
<reference evidence="9 10" key="1">
    <citation type="journal article" date="2015" name="Genome Announc.">
        <title>Expanding the biotechnology potential of lactobacilli through comparative genomics of 213 strains and associated genera.</title>
        <authorList>
            <person name="Sun Z."/>
            <person name="Harris H.M."/>
            <person name="McCann A."/>
            <person name="Guo C."/>
            <person name="Argimon S."/>
            <person name="Zhang W."/>
            <person name="Yang X."/>
            <person name="Jeffery I.B."/>
            <person name="Cooney J.C."/>
            <person name="Kagawa T.F."/>
            <person name="Liu W."/>
            <person name="Song Y."/>
            <person name="Salvetti E."/>
            <person name="Wrobel A."/>
            <person name="Rasinkangas P."/>
            <person name="Parkhill J."/>
            <person name="Rea M.C."/>
            <person name="O'Sullivan O."/>
            <person name="Ritari J."/>
            <person name="Douillard F.P."/>
            <person name="Paul Ross R."/>
            <person name="Yang R."/>
            <person name="Briner A.E."/>
            <person name="Felis G.E."/>
            <person name="de Vos W.M."/>
            <person name="Barrangou R."/>
            <person name="Klaenhammer T.R."/>
            <person name="Caufield P.W."/>
            <person name="Cui Y."/>
            <person name="Zhang H."/>
            <person name="O'Toole P.W."/>
        </authorList>
    </citation>
    <scope>NUCLEOTIDE SEQUENCE [LARGE SCALE GENOMIC DNA]</scope>
    <source>
        <strain evidence="9 10">DSM 19519</strain>
    </source>
</reference>
<feature type="transmembrane region" description="Helical" evidence="7">
    <location>
        <begin position="133"/>
        <end position="156"/>
    </location>
</feature>
<evidence type="ECO:0000256" key="7">
    <source>
        <dbReference type="SAM" id="Phobius"/>
    </source>
</evidence>
<evidence type="ECO:0000256" key="4">
    <source>
        <dbReference type="ARBA" id="ARBA00022692"/>
    </source>
</evidence>
<proteinExistence type="predicted"/>
<keyword evidence="4 7" id="KW-0812">Transmembrane</keyword>
<keyword evidence="10" id="KW-1185">Reference proteome</keyword>
<dbReference type="AlphaFoldDB" id="A0A0R1MBG8"/>
<organism evidence="9 10">
    <name type="scientific">Liquorilactobacillus hordei DSM 19519</name>
    <dbReference type="NCBI Taxonomy" id="1423759"/>
    <lineage>
        <taxon>Bacteria</taxon>
        <taxon>Bacillati</taxon>
        <taxon>Bacillota</taxon>
        <taxon>Bacilli</taxon>
        <taxon>Lactobacillales</taxon>
        <taxon>Lactobacillaceae</taxon>
        <taxon>Liquorilactobacillus</taxon>
    </lineage>
</organism>
<feature type="transmembrane region" description="Helical" evidence="7">
    <location>
        <begin position="327"/>
        <end position="345"/>
    </location>
</feature>
<dbReference type="PATRIC" id="fig|1423759.3.peg.1595"/>
<feature type="transmembrane region" description="Helical" evidence="7">
    <location>
        <begin position="177"/>
        <end position="196"/>
    </location>
</feature>
<evidence type="ECO:0000313" key="10">
    <source>
        <dbReference type="Proteomes" id="UP000051448"/>
    </source>
</evidence>
<evidence type="ECO:0000256" key="3">
    <source>
        <dbReference type="ARBA" id="ARBA00022475"/>
    </source>
</evidence>
<dbReference type="CDD" id="cd06173">
    <property type="entry name" value="MFS_MefA_like"/>
    <property type="match status" value="1"/>
</dbReference>
<feature type="transmembrane region" description="Helical" evidence="7">
    <location>
        <begin position="421"/>
        <end position="438"/>
    </location>
</feature>
<comment type="subcellular location">
    <subcellularLocation>
        <location evidence="1">Cell membrane</location>
        <topology evidence="1">Multi-pass membrane protein</topology>
    </subcellularLocation>
</comment>
<protein>
    <submittedName>
        <fullName evidence="9">Transporter major facilitator superfamily MFS 1</fullName>
    </submittedName>
</protein>
<dbReference type="GO" id="GO:0005886">
    <property type="term" value="C:plasma membrane"/>
    <property type="evidence" value="ECO:0007669"/>
    <property type="project" value="UniProtKB-SubCell"/>
</dbReference>
<evidence type="ECO:0000256" key="1">
    <source>
        <dbReference type="ARBA" id="ARBA00004651"/>
    </source>
</evidence>
<dbReference type="EMBL" id="AZDX01000045">
    <property type="protein sequence ID" value="KRL05233.1"/>
    <property type="molecule type" value="Genomic_DNA"/>
</dbReference>
<keyword evidence="6 7" id="KW-0472">Membrane</keyword>
<dbReference type="GO" id="GO:0022857">
    <property type="term" value="F:transmembrane transporter activity"/>
    <property type="evidence" value="ECO:0007669"/>
    <property type="project" value="InterPro"/>
</dbReference>
<dbReference type="PROSITE" id="PS50850">
    <property type="entry name" value="MFS"/>
    <property type="match status" value="1"/>
</dbReference>
<gene>
    <name evidence="9" type="ORF">FC92_GL001523</name>
</gene>
<dbReference type="InterPro" id="IPR011701">
    <property type="entry name" value="MFS"/>
</dbReference>
<dbReference type="InterPro" id="IPR036259">
    <property type="entry name" value="MFS_trans_sf"/>
</dbReference>
<feature type="transmembrane region" description="Helical" evidence="7">
    <location>
        <begin position="202"/>
        <end position="223"/>
    </location>
</feature>
<feature type="transmembrane region" description="Helical" evidence="7">
    <location>
        <begin position="44"/>
        <end position="66"/>
    </location>
</feature>
<dbReference type="Proteomes" id="UP000051448">
    <property type="component" value="Unassembled WGS sequence"/>
</dbReference>
<sequence length="443" mass="49522">MFLFIIKIYFNENKNLIVRPIIMENSSNIFVTDKESNIQIIKDITSNMISSLTGNMFSFSLGLMLLNTTHSPLSFGLEMIIMPIVNLVFVVPIGNIVDTITHKKIIILSLITRFFALLALSATIGLFKNDYLFIPITIFVIINTICSSFNSTAYSAAIHEVVNQNHIQKLSSFTQAASSLSAIIAPPLGMTIYTLLGFKWMILLEIFASLLSFLIVLSMHFHYSSKKLEKQILQEENSKVTSQIKKFASGLTYIRQQSLIMEMITIGTFVNFFFTSLTIGMPYIITNNLNLGNSPISFLESGNSLGMLLGSLLVGIIPDKLAIKTKIFWSLIPTILSFTFLGIIFTCLKDYLSITILGTLLMTVLGFSLIILNVTTQVFLQKKVPNDLLGRVMSSIMTINTSVMPIGTLIFTLLFAHIHQGAWILISNGIIMLIYSLWRMTKL</sequence>
<evidence type="ECO:0000256" key="5">
    <source>
        <dbReference type="ARBA" id="ARBA00022989"/>
    </source>
</evidence>
<feature type="transmembrane region" description="Helical" evidence="7">
    <location>
        <begin position="105"/>
        <end position="127"/>
    </location>
</feature>
<feature type="domain" description="Major facilitator superfamily (MFS) profile" evidence="8">
    <location>
        <begin position="260"/>
        <end position="443"/>
    </location>
</feature>
<name>A0A0R1MBG8_9LACO</name>
<dbReference type="PANTHER" id="PTHR23513">
    <property type="entry name" value="INTEGRAL MEMBRANE EFFLUX PROTEIN-RELATED"/>
    <property type="match status" value="1"/>
</dbReference>
<evidence type="ECO:0000313" key="9">
    <source>
        <dbReference type="EMBL" id="KRL05233.1"/>
    </source>
</evidence>
<keyword evidence="2" id="KW-0813">Transport</keyword>
<accession>A0A0R1MBG8</accession>
<feature type="transmembrane region" description="Helical" evidence="7">
    <location>
        <begin position="392"/>
        <end position="415"/>
    </location>
</feature>
<evidence type="ECO:0000256" key="6">
    <source>
        <dbReference type="ARBA" id="ARBA00023136"/>
    </source>
</evidence>